<proteinExistence type="predicted"/>
<sequence length="422" mass="50874">MTLYQQQIKKKNGPDKDSIIFSSEDSFNSDYSFNSSVLNDNNNGDQNNKIIYFFYLKIIDYKNTFFHLKEQMNQLFQQTPELQDNLKFDQMYGKENEQEESQIQQSQKPIYQNQETEEKKQKEKEFKQKSKLWQTLSNNIIRNSHYQSKIPSLEALNHRLNIFKQNIEKIDYLEFLTKENKQQTQKDENINENNINRNNIQTQNNNVINSNYLAKNNDSENSQTEEQFDLNGEIKYYSYKMKIEQQQRELRQKQLEISLKKKRLQSEKRKNILSFDNSKEIIQLQDKIIQLNQKNSLKKDQFKTNIGKALFQALQQSKGDKEMFRKIAYNTLKEYNRSKQNLFKNKKFPPQIPKFIQEDNKFLNQFLPDFNNPLFERNKGDPFEFVKEYQPDICSQEYEQLQIIEHISKGKFINLWKDNFNE</sequence>
<gene>
    <name evidence="3" type="ORF">IMG5_127770</name>
</gene>
<feature type="region of interest" description="Disordered" evidence="2">
    <location>
        <begin position="94"/>
        <end position="123"/>
    </location>
</feature>
<evidence type="ECO:0000256" key="1">
    <source>
        <dbReference type="SAM" id="Coils"/>
    </source>
</evidence>
<dbReference type="AlphaFoldDB" id="G0QVZ0"/>
<protein>
    <submittedName>
        <fullName evidence="3">Uncharacterized protein</fullName>
    </submittedName>
</protein>
<dbReference type="OrthoDB" id="303947at2759"/>
<evidence type="ECO:0000313" key="3">
    <source>
        <dbReference type="EMBL" id="EGR30615.1"/>
    </source>
</evidence>
<keyword evidence="1" id="KW-0175">Coiled coil</keyword>
<feature type="coiled-coil region" evidence="1">
    <location>
        <begin position="243"/>
        <end position="301"/>
    </location>
</feature>
<dbReference type="EMBL" id="GL983969">
    <property type="protein sequence ID" value="EGR30615.1"/>
    <property type="molecule type" value="Genomic_DNA"/>
</dbReference>
<reference evidence="3 4" key="1">
    <citation type="submission" date="2011-07" db="EMBL/GenBank/DDBJ databases">
        <authorList>
            <person name="Coyne R."/>
            <person name="Brami D."/>
            <person name="Johnson J."/>
            <person name="Hostetler J."/>
            <person name="Hannick L."/>
            <person name="Clark T."/>
            <person name="Cassidy-Hanley D."/>
            <person name="Inman J."/>
        </authorList>
    </citation>
    <scope>NUCLEOTIDE SEQUENCE [LARGE SCALE GENOMIC DNA]</scope>
    <source>
        <strain evidence="3 4">G5</strain>
    </source>
</reference>
<evidence type="ECO:0000313" key="4">
    <source>
        <dbReference type="Proteomes" id="UP000008983"/>
    </source>
</evidence>
<evidence type="ECO:0000256" key="2">
    <source>
        <dbReference type="SAM" id="MobiDB-lite"/>
    </source>
</evidence>
<organism evidence="3 4">
    <name type="scientific">Ichthyophthirius multifiliis</name>
    <name type="common">White spot disease agent</name>
    <name type="synonym">Ich</name>
    <dbReference type="NCBI Taxonomy" id="5932"/>
    <lineage>
        <taxon>Eukaryota</taxon>
        <taxon>Sar</taxon>
        <taxon>Alveolata</taxon>
        <taxon>Ciliophora</taxon>
        <taxon>Intramacronucleata</taxon>
        <taxon>Oligohymenophorea</taxon>
        <taxon>Hymenostomatida</taxon>
        <taxon>Ophryoglenina</taxon>
        <taxon>Ichthyophthirius</taxon>
    </lineage>
</organism>
<keyword evidence="4" id="KW-1185">Reference proteome</keyword>
<dbReference type="OMA" id="DMNINEP"/>
<dbReference type="InParanoid" id="G0QVZ0"/>
<dbReference type="Proteomes" id="UP000008983">
    <property type="component" value="Unassembled WGS sequence"/>
</dbReference>
<accession>G0QVZ0</accession>
<name>G0QVZ0_ICHMU</name>
<dbReference type="RefSeq" id="XP_004032202.1">
    <property type="nucleotide sequence ID" value="XM_004032154.1"/>
</dbReference>
<dbReference type="eggNOG" id="ENOG502SNJ6">
    <property type="taxonomic scope" value="Eukaryota"/>
</dbReference>
<dbReference type="GeneID" id="14906730"/>